<dbReference type="GeneID" id="37143518"/>
<feature type="transmembrane region" description="Helical" evidence="6">
    <location>
        <begin position="270"/>
        <end position="288"/>
    </location>
</feature>
<dbReference type="Pfam" id="PF20684">
    <property type="entry name" value="Fung_rhodopsin"/>
    <property type="match status" value="1"/>
</dbReference>
<dbReference type="PANTHER" id="PTHR33048">
    <property type="entry name" value="PTH11-LIKE INTEGRAL MEMBRANE PROTEIN (AFU_ORTHOLOGUE AFUA_5G11245)"/>
    <property type="match status" value="1"/>
</dbReference>
<dbReference type="RefSeq" id="XP_025492083.1">
    <property type="nucleotide sequence ID" value="XM_025640776.1"/>
</dbReference>
<sequence length="398" mass="44110">MSSPESLGNIVLILAWLFAGIAIIVVAIRYYVRLQIVKRYTLDDALILVALVSELENSNPRLAPCTLHSRPILMPQALAIGNSVFLTIAAHWGLGTHMAALSEERIMYAVKWVYLCEFFSILSPGIGRIAYASLLMSLVPPVRWRTRLLWTIIWIQFAVDIATVVVSFAQCRPMKKFWASQTPGSCWPATVQRDMGYFQGSVCSAVDLVLAAFPASMFWGLNMEKKRKISLSCLMGLGIFAMIASIVKTVQLRAITSEADLTYAMANLAIWWTLEAYFVLIATSVPALKPIMTRSGHHSKSPTPKRLSRLNSFRYRLSSHGYNIRNDSLEGPDQLLGHYASMGSGQESPCIVGGESYPLKESSNRVSRQGRWGEGGIEKTTTIGVVYGRATDAEPPRR</sequence>
<feature type="transmembrane region" description="Helical" evidence="6">
    <location>
        <begin position="148"/>
        <end position="169"/>
    </location>
</feature>
<comment type="similarity">
    <text evidence="5">Belongs to the SAT4 family.</text>
</comment>
<protein>
    <recommendedName>
        <fullName evidence="7">Rhodopsin domain-containing protein</fullName>
    </recommendedName>
</protein>
<evidence type="ECO:0000313" key="9">
    <source>
        <dbReference type="Proteomes" id="UP000248340"/>
    </source>
</evidence>
<keyword evidence="3 6" id="KW-1133">Transmembrane helix</keyword>
<feature type="transmembrane region" description="Helical" evidence="6">
    <location>
        <begin position="112"/>
        <end position="136"/>
    </location>
</feature>
<keyword evidence="2 6" id="KW-0812">Transmembrane</keyword>
<comment type="subcellular location">
    <subcellularLocation>
        <location evidence="1">Membrane</location>
        <topology evidence="1">Multi-pass membrane protein</topology>
    </subcellularLocation>
</comment>
<feature type="transmembrane region" description="Helical" evidence="6">
    <location>
        <begin position="231"/>
        <end position="250"/>
    </location>
</feature>
<reference evidence="8 9" key="1">
    <citation type="submission" date="2016-12" db="EMBL/GenBank/DDBJ databases">
        <title>The genomes of Aspergillus section Nigri reveals drivers in fungal speciation.</title>
        <authorList>
            <consortium name="DOE Joint Genome Institute"/>
            <person name="Vesth T.C."/>
            <person name="Nybo J."/>
            <person name="Theobald S."/>
            <person name="Brandl J."/>
            <person name="Frisvad J.C."/>
            <person name="Nielsen K.F."/>
            <person name="Lyhne E.K."/>
            <person name="Kogle M.E."/>
            <person name="Kuo A."/>
            <person name="Riley R."/>
            <person name="Clum A."/>
            <person name="Nolan M."/>
            <person name="Lipzen A."/>
            <person name="Salamov A."/>
            <person name="Henrissat B."/>
            <person name="Wiebenga A."/>
            <person name="De Vries R.P."/>
            <person name="Grigoriev I.V."/>
            <person name="Mortensen U.H."/>
            <person name="Andersen M.R."/>
            <person name="Baker S.E."/>
        </authorList>
    </citation>
    <scope>NUCLEOTIDE SEQUENCE [LARGE SCALE GENOMIC DNA]</scope>
    <source>
        <strain evidence="8 9">CBS 121591</strain>
    </source>
</reference>
<evidence type="ECO:0000256" key="6">
    <source>
        <dbReference type="SAM" id="Phobius"/>
    </source>
</evidence>
<evidence type="ECO:0000256" key="2">
    <source>
        <dbReference type="ARBA" id="ARBA00022692"/>
    </source>
</evidence>
<keyword evidence="9" id="KW-1185">Reference proteome</keyword>
<accession>A0A319CT13</accession>
<feature type="transmembrane region" description="Helical" evidence="6">
    <location>
        <begin position="6"/>
        <end position="32"/>
    </location>
</feature>
<name>A0A319CT13_9EURO</name>
<gene>
    <name evidence="8" type="ORF">BO82DRAFT_432264</name>
</gene>
<dbReference type="InterPro" id="IPR052337">
    <property type="entry name" value="SAT4-like"/>
</dbReference>
<dbReference type="InterPro" id="IPR049326">
    <property type="entry name" value="Rhodopsin_dom_fungi"/>
</dbReference>
<dbReference type="GO" id="GO:0016020">
    <property type="term" value="C:membrane"/>
    <property type="evidence" value="ECO:0007669"/>
    <property type="project" value="UniProtKB-SubCell"/>
</dbReference>
<keyword evidence="4 6" id="KW-0472">Membrane</keyword>
<dbReference type="Proteomes" id="UP000248340">
    <property type="component" value="Unassembled WGS sequence"/>
</dbReference>
<evidence type="ECO:0000256" key="3">
    <source>
        <dbReference type="ARBA" id="ARBA00022989"/>
    </source>
</evidence>
<dbReference type="PANTHER" id="PTHR33048:SF146">
    <property type="entry name" value="INTEGRAL MEMBRANE PROTEIN"/>
    <property type="match status" value="1"/>
</dbReference>
<dbReference type="STRING" id="1448315.A0A319CT13"/>
<evidence type="ECO:0000259" key="7">
    <source>
        <dbReference type="Pfam" id="PF20684"/>
    </source>
</evidence>
<evidence type="ECO:0000256" key="1">
    <source>
        <dbReference type="ARBA" id="ARBA00004141"/>
    </source>
</evidence>
<organism evidence="8 9">
    <name type="scientific">Aspergillus uvarum CBS 121591</name>
    <dbReference type="NCBI Taxonomy" id="1448315"/>
    <lineage>
        <taxon>Eukaryota</taxon>
        <taxon>Fungi</taxon>
        <taxon>Dikarya</taxon>
        <taxon>Ascomycota</taxon>
        <taxon>Pezizomycotina</taxon>
        <taxon>Eurotiomycetes</taxon>
        <taxon>Eurotiomycetidae</taxon>
        <taxon>Eurotiales</taxon>
        <taxon>Aspergillaceae</taxon>
        <taxon>Aspergillus</taxon>
        <taxon>Aspergillus subgen. Circumdati</taxon>
    </lineage>
</organism>
<dbReference type="VEuPathDB" id="FungiDB:BO82DRAFT_432264"/>
<dbReference type="OrthoDB" id="4682787at2759"/>
<evidence type="ECO:0000256" key="5">
    <source>
        <dbReference type="ARBA" id="ARBA00038359"/>
    </source>
</evidence>
<dbReference type="AlphaFoldDB" id="A0A319CT13"/>
<proteinExistence type="inferred from homology"/>
<evidence type="ECO:0000313" key="8">
    <source>
        <dbReference type="EMBL" id="PYH81883.1"/>
    </source>
</evidence>
<evidence type="ECO:0000256" key="4">
    <source>
        <dbReference type="ARBA" id="ARBA00023136"/>
    </source>
</evidence>
<feature type="domain" description="Rhodopsin" evidence="7">
    <location>
        <begin position="28"/>
        <end position="293"/>
    </location>
</feature>
<dbReference type="EMBL" id="KZ821699">
    <property type="protein sequence ID" value="PYH81883.1"/>
    <property type="molecule type" value="Genomic_DNA"/>
</dbReference>